<name>A0A0C3NTT8_PHLG1</name>
<dbReference type="EMBL" id="KN840476">
    <property type="protein sequence ID" value="KIP08709.1"/>
    <property type="molecule type" value="Genomic_DNA"/>
</dbReference>
<feature type="chain" id="PRO_5002167571" evidence="1">
    <location>
        <begin position="19"/>
        <end position="358"/>
    </location>
</feature>
<accession>A0A0C3NTT8</accession>
<dbReference type="AlphaFoldDB" id="A0A0C3NTT8"/>
<protein>
    <submittedName>
        <fullName evidence="2">Uncharacterized protein</fullName>
    </submittedName>
</protein>
<dbReference type="HOGENOM" id="CLU_047287_0_0_1"/>
<gene>
    <name evidence="2" type="ORF">PHLGIDRAFT_68944</name>
</gene>
<dbReference type="Proteomes" id="UP000053257">
    <property type="component" value="Unassembled WGS sequence"/>
</dbReference>
<feature type="signal peptide" evidence="1">
    <location>
        <begin position="1"/>
        <end position="18"/>
    </location>
</feature>
<evidence type="ECO:0000256" key="1">
    <source>
        <dbReference type="SAM" id="SignalP"/>
    </source>
</evidence>
<keyword evidence="3" id="KW-1185">Reference proteome</keyword>
<evidence type="ECO:0000313" key="3">
    <source>
        <dbReference type="Proteomes" id="UP000053257"/>
    </source>
</evidence>
<dbReference type="PANTHER" id="PTHR46579">
    <property type="entry name" value="F5/8 TYPE C DOMAIN-CONTAINING PROTEIN-RELATED"/>
    <property type="match status" value="1"/>
</dbReference>
<dbReference type="STRING" id="745531.A0A0C3NTT8"/>
<keyword evidence="1" id="KW-0732">Signal</keyword>
<sequence length="358" mass="40698">MHLAALNIPDLLISLWRATLNCDANDSKDYWDWAIFRDAEIWKAHGKTVADATPYLPGSFDRPPRNIAEKLTSGYKAVEFLTYLYGLAPALLYGILPTQYWEHFCKLVKAIRLVYQRTVTTDHLADAHTLFLEFAEEFEQLYVQRKGTRVHFVRQSIHATTHIGPESCRMGPYGIVSQFPIERVIGDLGRDLRQHSNPFGNLAMIAQRHCQANAIYHLYPQFRKNAPSNLPNGALPLGDGYVLLRATERTATHTTSPEAAALREFVRSHGVAASEEWLTHPRVARWARLSLPNGQIARTKWREELGFGRLNTIRIARQIKYDGNGSSHFGEVQYFFKLQLHSGEPHKGYAMVSISSEK</sequence>
<organism evidence="2 3">
    <name type="scientific">Phlebiopsis gigantea (strain 11061_1 CR5-6)</name>
    <name type="common">White-rot fungus</name>
    <name type="synonym">Peniophora gigantea</name>
    <dbReference type="NCBI Taxonomy" id="745531"/>
    <lineage>
        <taxon>Eukaryota</taxon>
        <taxon>Fungi</taxon>
        <taxon>Dikarya</taxon>
        <taxon>Basidiomycota</taxon>
        <taxon>Agaricomycotina</taxon>
        <taxon>Agaricomycetes</taxon>
        <taxon>Polyporales</taxon>
        <taxon>Phanerochaetaceae</taxon>
        <taxon>Phlebiopsis</taxon>
    </lineage>
</organism>
<dbReference type="PANTHER" id="PTHR46579:SF1">
    <property type="entry name" value="F5_8 TYPE C DOMAIN-CONTAINING PROTEIN"/>
    <property type="match status" value="1"/>
</dbReference>
<evidence type="ECO:0000313" key="2">
    <source>
        <dbReference type="EMBL" id="KIP08709.1"/>
    </source>
</evidence>
<proteinExistence type="predicted"/>
<reference evidence="2 3" key="1">
    <citation type="journal article" date="2014" name="PLoS Genet.">
        <title>Analysis of the Phlebiopsis gigantea genome, transcriptome and secretome provides insight into its pioneer colonization strategies of wood.</title>
        <authorList>
            <person name="Hori C."/>
            <person name="Ishida T."/>
            <person name="Igarashi K."/>
            <person name="Samejima M."/>
            <person name="Suzuki H."/>
            <person name="Master E."/>
            <person name="Ferreira P."/>
            <person name="Ruiz-Duenas F.J."/>
            <person name="Held B."/>
            <person name="Canessa P."/>
            <person name="Larrondo L.F."/>
            <person name="Schmoll M."/>
            <person name="Druzhinina I.S."/>
            <person name="Kubicek C.P."/>
            <person name="Gaskell J.A."/>
            <person name="Kersten P."/>
            <person name="St John F."/>
            <person name="Glasner J."/>
            <person name="Sabat G."/>
            <person name="Splinter BonDurant S."/>
            <person name="Syed K."/>
            <person name="Yadav J."/>
            <person name="Mgbeahuruike A.C."/>
            <person name="Kovalchuk A."/>
            <person name="Asiegbu F.O."/>
            <person name="Lackner G."/>
            <person name="Hoffmeister D."/>
            <person name="Rencoret J."/>
            <person name="Gutierrez A."/>
            <person name="Sun H."/>
            <person name="Lindquist E."/>
            <person name="Barry K."/>
            <person name="Riley R."/>
            <person name="Grigoriev I.V."/>
            <person name="Henrissat B."/>
            <person name="Kues U."/>
            <person name="Berka R.M."/>
            <person name="Martinez A.T."/>
            <person name="Covert S.F."/>
            <person name="Blanchette R.A."/>
            <person name="Cullen D."/>
        </authorList>
    </citation>
    <scope>NUCLEOTIDE SEQUENCE [LARGE SCALE GENOMIC DNA]</scope>
    <source>
        <strain evidence="2 3">11061_1 CR5-6</strain>
    </source>
</reference>
<dbReference type="OrthoDB" id="2669721at2759"/>